<evidence type="ECO:0000313" key="2">
    <source>
        <dbReference type="EMBL" id="KAJ8908477.1"/>
    </source>
</evidence>
<proteinExistence type="predicted"/>
<dbReference type="PANTHER" id="PTHR12234:SF1">
    <property type="entry name" value="FORMIMINOTRANSFERASE N-TERMINAL SUBDOMAIN-CONTAINING PROTEIN"/>
    <property type="match status" value="1"/>
</dbReference>
<dbReference type="GO" id="GO:0005542">
    <property type="term" value="F:folic acid binding"/>
    <property type="evidence" value="ECO:0007669"/>
    <property type="project" value="InterPro"/>
</dbReference>
<feature type="domain" description="Formiminotransferase N-terminal subdomain" evidence="1">
    <location>
        <begin position="6"/>
        <end position="171"/>
    </location>
</feature>
<reference evidence="2 3" key="1">
    <citation type="journal article" date="2023" name="Nat. Commun.">
        <title>Origin of minicircular mitochondrial genomes in red algae.</title>
        <authorList>
            <person name="Lee Y."/>
            <person name="Cho C.H."/>
            <person name="Lee Y.M."/>
            <person name="Park S.I."/>
            <person name="Yang J.H."/>
            <person name="West J.A."/>
            <person name="Bhattacharya D."/>
            <person name="Yoon H.S."/>
        </authorList>
    </citation>
    <scope>NUCLEOTIDE SEQUENCE [LARGE SCALE GENOMIC DNA]</scope>
    <source>
        <strain evidence="2 3">CCMP1338</strain>
        <tissue evidence="2">Whole cell</tissue>
    </source>
</reference>
<dbReference type="SMART" id="SM01222">
    <property type="entry name" value="FTCD_N"/>
    <property type="match status" value="1"/>
</dbReference>
<protein>
    <recommendedName>
        <fullName evidence="1">Formiminotransferase N-terminal subdomain domain-containing protein</fullName>
    </recommendedName>
</protein>
<dbReference type="InterPro" id="IPR051623">
    <property type="entry name" value="FTCD"/>
</dbReference>
<dbReference type="EMBL" id="JAMWBK010000001">
    <property type="protein sequence ID" value="KAJ8908477.1"/>
    <property type="molecule type" value="Genomic_DNA"/>
</dbReference>
<dbReference type="InterPro" id="IPR037070">
    <property type="entry name" value="Formiminotransferase_C_sf"/>
</dbReference>
<dbReference type="InterPro" id="IPR022384">
    <property type="entry name" value="FormiminoTrfase_cat_dom_sf"/>
</dbReference>
<organism evidence="2 3">
    <name type="scientific">Rhodosorus marinus</name>
    <dbReference type="NCBI Taxonomy" id="101924"/>
    <lineage>
        <taxon>Eukaryota</taxon>
        <taxon>Rhodophyta</taxon>
        <taxon>Stylonematophyceae</taxon>
        <taxon>Stylonematales</taxon>
        <taxon>Stylonemataceae</taxon>
        <taxon>Rhodosorus</taxon>
    </lineage>
</organism>
<dbReference type="GO" id="GO:0016740">
    <property type="term" value="F:transferase activity"/>
    <property type="evidence" value="ECO:0007669"/>
    <property type="project" value="InterPro"/>
</dbReference>
<dbReference type="SUPFAM" id="SSF55116">
    <property type="entry name" value="Formiminotransferase domain of formiminotransferase-cyclodeaminase"/>
    <property type="match status" value="2"/>
</dbReference>
<evidence type="ECO:0000259" key="1">
    <source>
        <dbReference type="SMART" id="SM01222"/>
    </source>
</evidence>
<dbReference type="InterPro" id="IPR012886">
    <property type="entry name" value="Formiminotransferase_N"/>
</dbReference>
<accession>A0AAV8V3U9</accession>
<gene>
    <name evidence="2" type="ORF">NDN08_005186</name>
</gene>
<dbReference type="PANTHER" id="PTHR12234">
    <property type="entry name" value="FORMIMINOTRANSFERASE-CYCLODEAMINASE"/>
    <property type="match status" value="1"/>
</dbReference>
<dbReference type="InterPro" id="IPR037064">
    <property type="entry name" value="Formiminotransferase_N_sf"/>
</dbReference>
<keyword evidence="3" id="KW-1185">Reference proteome</keyword>
<dbReference type="Gene3D" id="3.30.70.670">
    <property type="entry name" value="Formiminotransferase, C-terminal subdomain"/>
    <property type="match status" value="1"/>
</dbReference>
<dbReference type="Gene3D" id="3.30.990.10">
    <property type="entry name" value="Formiminotransferase, N-terminal subdomain"/>
    <property type="match status" value="1"/>
</dbReference>
<dbReference type="Proteomes" id="UP001157974">
    <property type="component" value="Unassembled WGS sequence"/>
</dbReference>
<name>A0AAV8V3U9_9RHOD</name>
<dbReference type="AlphaFoldDB" id="A0AAV8V3U9"/>
<evidence type="ECO:0000313" key="3">
    <source>
        <dbReference type="Proteomes" id="UP001157974"/>
    </source>
</evidence>
<dbReference type="Pfam" id="PF07837">
    <property type="entry name" value="FTCD_N"/>
    <property type="match status" value="1"/>
</dbReference>
<sequence>MSARMKLFTSLVNISEARTGSTIKLLEQSARDVSSLKKAALLHTFSDLEYNRTVFTLAGDRDGLTSCIIEMCNTALRNIDLRSHEGIHPRGGVIDLIPVHPLLNTSLEEAGSVARELADALQKKSVSCFLYGAADEQGRSLVERRKGLGWFKNVKLPESPSSGWTAVGATPYVLNCNVMIDTSDITMARSITKAVRRPGQVEAMAFPHGDGIEIACNLTEVDQVPPELVIADVTDLAGRHGVGILDRTVIGYTIDRLTQLATEALPGDS</sequence>
<comment type="caution">
    <text evidence="2">The sequence shown here is derived from an EMBL/GenBank/DDBJ whole genome shotgun (WGS) entry which is preliminary data.</text>
</comment>